<feature type="region of interest" description="Disordered" evidence="1">
    <location>
        <begin position="530"/>
        <end position="583"/>
    </location>
</feature>
<gene>
    <name evidence="2" type="ORF">H359_0510</name>
</gene>
<reference evidence="2 3" key="1">
    <citation type="submission" date="2013-07" db="EMBL/GenBank/DDBJ databases">
        <title>Isolation of a new Chlamydia species from the feral Sacred Ibis (Threskiornis aethiopicus): Chlamydia ibidis.</title>
        <authorList>
            <person name="Vorimore F."/>
            <person name="Hsia R.-C."/>
            <person name="Huot-Creasy H."/>
            <person name="Bastian S."/>
            <person name="Deruyter L."/>
            <person name="Passet A."/>
            <person name="Sachse K."/>
            <person name="Bavoil P."/>
            <person name="Myers G."/>
            <person name="Laroucau K."/>
        </authorList>
    </citation>
    <scope>NUCLEOTIDE SEQUENCE [LARGE SCALE GENOMIC DNA]</scope>
    <source>
        <strain evidence="2 3">10-1398/6</strain>
    </source>
</reference>
<comment type="caution">
    <text evidence="2">The sequence shown here is derived from an EMBL/GenBank/DDBJ whole genome shotgun (WGS) entry which is preliminary data.</text>
</comment>
<sequence>MSISGNNNIGPSNLNNWDPAIVEKQASALSDSRKTEFVETSSTSVKKHEAVAESSSGLLANYESDLAINKGKYDRAQASTSARSKFRGAFCKIRASLQGFLSGFGTRASRVSARRAMDNGEGMSMLPSTMDMVKKKGNRISPEMQGFYLDASGFGGSSSSIAHVKLENLSSTSFSRHQDTALAPITSSQLSSIVAFSGQRKDISPITDATVTAWTIERLGGEMVPTLLDPNAETSSLLRRASGIENEGMVDLSDLEHEHSSTDMSVSRLKGVKSSESKDANKEEAIHEGSGILEESAREAEKKESRDDLLKDQMAIAKMMESIVSSNTYGTIYLGSGQSIWSGGSVTQFPAPKISGTIIQSVPKKTHKAVGIESSDPSTVFSPNYNEDIKRVNYSVGSERTENEYRFPKEIGTDVFTNTKQIQSSTQFRSRENISQNFSLVPEKSPLPKYDASAISAGSDTISSSYMFLSHQGVSLLAPLPKSNEEYKIDLQKHKGPGAPPDPLIYQYRNVAIDPPLIFNPPKVFASSSRLGIQGKPGAADVHNDAGSNSGSGDNFFGGQNPNKKGGKSFIQEDKEGKSKDLN</sequence>
<keyword evidence="3" id="KW-1185">Reference proteome</keyword>
<dbReference type="RefSeq" id="WP_020370068.1">
    <property type="nucleotide sequence ID" value="NZ_APJW01000002.1"/>
</dbReference>
<protein>
    <submittedName>
        <fullName evidence="2">Uncharacterized protein</fullName>
    </submittedName>
</protein>
<accession>A0ABN0MZB0</accession>
<organism evidence="2 3">
    <name type="scientific">Chlamydia ibidis 10-1398/6</name>
    <dbReference type="NCBI Taxonomy" id="1046581"/>
    <lineage>
        <taxon>Bacteria</taxon>
        <taxon>Pseudomonadati</taxon>
        <taxon>Chlamydiota</taxon>
        <taxon>Chlamydiia</taxon>
        <taxon>Chlamydiales</taxon>
        <taxon>Chlamydiaceae</taxon>
        <taxon>Chlamydia/Chlamydophila group</taxon>
        <taxon>Chlamydia</taxon>
    </lineage>
</organism>
<name>A0ABN0MZB0_9CHLA</name>
<evidence type="ECO:0000313" key="2">
    <source>
        <dbReference type="EMBL" id="EQM62574.1"/>
    </source>
</evidence>
<feature type="compositionally biased region" description="Basic and acidic residues" evidence="1">
    <location>
        <begin position="273"/>
        <end position="287"/>
    </location>
</feature>
<feature type="compositionally biased region" description="Low complexity" evidence="1">
    <location>
        <begin position="545"/>
        <end position="559"/>
    </location>
</feature>
<feature type="region of interest" description="Disordered" evidence="1">
    <location>
        <begin position="257"/>
        <end position="306"/>
    </location>
</feature>
<evidence type="ECO:0000313" key="3">
    <source>
        <dbReference type="Proteomes" id="UP000016064"/>
    </source>
</evidence>
<feature type="compositionally biased region" description="Basic and acidic residues" evidence="1">
    <location>
        <begin position="571"/>
        <end position="583"/>
    </location>
</feature>
<feature type="compositionally biased region" description="Basic and acidic residues" evidence="1">
    <location>
        <begin position="295"/>
        <end position="306"/>
    </location>
</feature>
<dbReference type="Proteomes" id="UP000016064">
    <property type="component" value="Unassembled WGS sequence"/>
</dbReference>
<evidence type="ECO:0000256" key="1">
    <source>
        <dbReference type="SAM" id="MobiDB-lite"/>
    </source>
</evidence>
<dbReference type="EMBL" id="APJW01000002">
    <property type="protein sequence ID" value="EQM62574.1"/>
    <property type="molecule type" value="Genomic_DNA"/>
</dbReference>
<proteinExistence type="predicted"/>